<dbReference type="Gene3D" id="3.40.50.150">
    <property type="entry name" value="Vaccinia Virus protein VP39"/>
    <property type="match status" value="1"/>
</dbReference>
<name>A0ABP9EQR0_9FLAO</name>
<dbReference type="EMBL" id="BAABJH010000001">
    <property type="protein sequence ID" value="GAA4883765.1"/>
    <property type="molecule type" value="Genomic_DNA"/>
</dbReference>
<dbReference type="Proteomes" id="UP001500433">
    <property type="component" value="Unassembled WGS sequence"/>
</dbReference>
<proteinExistence type="predicted"/>
<dbReference type="SUPFAM" id="SSF53335">
    <property type="entry name" value="S-adenosyl-L-methionine-dependent methyltransferases"/>
    <property type="match status" value="1"/>
</dbReference>
<dbReference type="RefSeq" id="WP_345272126.1">
    <property type="nucleotide sequence ID" value="NZ_BAABJH010000001.1"/>
</dbReference>
<keyword evidence="3" id="KW-1185">Reference proteome</keyword>
<evidence type="ECO:0000313" key="2">
    <source>
        <dbReference type="EMBL" id="GAA4883765.1"/>
    </source>
</evidence>
<evidence type="ECO:0000313" key="3">
    <source>
        <dbReference type="Proteomes" id="UP001500433"/>
    </source>
</evidence>
<accession>A0ABP9EQR0</accession>
<organism evidence="2 3">
    <name type="scientific">Flaviramulus aquimarinus</name>
    <dbReference type="NCBI Taxonomy" id="1170456"/>
    <lineage>
        <taxon>Bacteria</taxon>
        <taxon>Pseudomonadati</taxon>
        <taxon>Bacteroidota</taxon>
        <taxon>Flavobacteriia</taxon>
        <taxon>Flavobacteriales</taxon>
        <taxon>Flavobacteriaceae</taxon>
        <taxon>Flaviramulus</taxon>
    </lineage>
</organism>
<dbReference type="Pfam" id="PF08241">
    <property type="entry name" value="Methyltransf_11"/>
    <property type="match status" value="1"/>
</dbReference>
<sequence>MKKIDYNKLKATPEEENFTGKYEDEGFIAKYLVDNYFKSVEKLLTKVKNANSAHEIGIGEGLSTSRLKTIIPNISGSEFVPNLVYKAKSNNPDLKIFQESVYELEYNDNSVDLVFLLEVLEHLDYPEIALTEIKRISKEYLILGVPNEPLWRFLNLCRFKYVRDFGNTPGHLNHWSKRTLVKLIEEKFGNVIAVESPIPWTIVLAKKHPKVI</sequence>
<feature type="domain" description="Methyltransferase type 11" evidence="1">
    <location>
        <begin position="55"/>
        <end position="138"/>
    </location>
</feature>
<gene>
    <name evidence="2" type="ORF">GCM10023311_02510</name>
</gene>
<dbReference type="InterPro" id="IPR029063">
    <property type="entry name" value="SAM-dependent_MTases_sf"/>
</dbReference>
<evidence type="ECO:0000259" key="1">
    <source>
        <dbReference type="Pfam" id="PF08241"/>
    </source>
</evidence>
<protein>
    <recommendedName>
        <fullName evidence="1">Methyltransferase type 11 domain-containing protein</fullName>
    </recommendedName>
</protein>
<dbReference type="InterPro" id="IPR013216">
    <property type="entry name" value="Methyltransf_11"/>
</dbReference>
<reference evidence="3" key="1">
    <citation type="journal article" date="2019" name="Int. J. Syst. Evol. Microbiol.">
        <title>The Global Catalogue of Microorganisms (GCM) 10K type strain sequencing project: providing services to taxonomists for standard genome sequencing and annotation.</title>
        <authorList>
            <consortium name="The Broad Institute Genomics Platform"/>
            <consortium name="The Broad Institute Genome Sequencing Center for Infectious Disease"/>
            <person name="Wu L."/>
            <person name="Ma J."/>
        </authorList>
    </citation>
    <scope>NUCLEOTIDE SEQUENCE [LARGE SCALE GENOMIC DNA]</scope>
    <source>
        <strain evidence="3">JCM 18274</strain>
    </source>
</reference>
<comment type="caution">
    <text evidence="2">The sequence shown here is derived from an EMBL/GenBank/DDBJ whole genome shotgun (WGS) entry which is preliminary data.</text>
</comment>